<dbReference type="GO" id="GO:0008610">
    <property type="term" value="P:lipid biosynthetic process"/>
    <property type="evidence" value="ECO:0007669"/>
    <property type="project" value="TreeGrafter"/>
</dbReference>
<protein>
    <submittedName>
        <fullName evidence="3">Thioesterase</fullName>
    </submittedName>
</protein>
<proteinExistence type="inferred from homology"/>
<evidence type="ECO:0000313" key="4">
    <source>
        <dbReference type="Proteomes" id="UP000322079"/>
    </source>
</evidence>
<evidence type="ECO:0000259" key="2">
    <source>
        <dbReference type="Pfam" id="PF00975"/>
    </source>
</evidence>
<dbReference type="EMBL" id="CP043473">
    <property type="protein sequence ID" value="QEL54107.1"/>
    <property type="molecule type" value="Genomic_DNA"/>
</dbReference>
<dbReference type="PANTHER" id="PTHR11487">
    <property type="entry name" value="THIOESTERASE"/>
    <property type="match status" value="1"/>
</dbReference>
<name>A0A5C1DDY8_9NEIS</name>
<reference evidence="3 4" key="1">
    <citation type="submission" date="2019-08" db="EMBL/GenBank/DDBJ databases">
        <title>Chromobacterium paludis, a novel bacterium isolated from a Maryland marsh pond.</title>
        <authorList>
            <person name="Blackburn M.B."/>
            <person name="Gundersen-Rindal D.E."/>
        </authorList>
    </citation>
    <scope>NUCLEOTIDE SEQUENCE [LARGE SCALE GENOMIC DNA]</scope>
    <source>
        <strain evidence="4">IIBBL 257-1</strain>
    </source>
</reference>
<dbReference type="Gene3D" id="3.40.50.1820">
    <property type="entry name" value="alpha/beta hydrolase"/>
    <property type="match status" value="1"/>
</dbReference>
<dbReference type="Proteomes" id="UP000322079">
    <property type="component" value="Chromosome"/>
</dbReference>
<accession>A0A5C1DDY8</accession>
<dbReference type="PANTHER" id="PTHR11487:SF0">
    <property type="entry name" value="S-ACYL FATTY ACID SYNTHASE THIOESTERASE, MEDIUM CHAIN"/>
    <property type="match status" value="1"/>
</dbReference>
<dbReference type="InterPro" id="IPR012223">
    <property type="entry name" value="TEII"/>
</dbReference>
<organism evidence="3 4">
    <name type="scientific">Chromobacterium paludis</name>
    <dbReference type="NCBI Taxonomy" id="2605945"/>
    <lineage>
        <taxon>Bacteria</taxon>
        <taxon>Pseudomonadati</taxon>
        <taxon>Pseudomonadota</taxon>
        <taxon>Betaproteobacteria</taxon>
        <taxon>Neisseriales</taxon>
        <taxon>Chromobacteriaceae</taxon>
        <taxon>Chromobacterium</taxon>
    </lineage>
</organism>
<dbReference type="InterPro" id="IPR001031">
    <property type="entry name" value="Thioesterase"/>
</dbReference>
<feature type="domain" description="Thioesterase" evidence="2">
    <location>
        <begin position="9"/>
        <end position="231"/>
    </location>
</feature>
<evidence type="ECO:0000256" key="1">
    <source>
        <dbReference type="ARBA" id="ARBA00007169"/>
    </source>
</evidence>
<evidence type="ECO:0000313" key="3">
    <source>
        <dbReference type="EMBL" id="QEL54107.1"/>
    </source>
</evidence>
<keyword evidence="4" id="KW-1185">Reference proteome</keyword>
<dbReference type="Pfam" id="PF00975">
    <property type="entry name" value="Thioesterase"/>
    <property type="match status" value="1"/>
</dbReference>
<dbReference type="RefSeq" id="WP_149294506.1">
    <property type="nucleotide sequence ID" value="NZ_CP043473.1"/>
</dbReference>
<sequence length="244" mass="27126">MTAQPRRVVYAFPHAGGSAALYRAWQAESWDDGLLVPVEMPGRGLRIRMPAMESLPELTAWLADQLCADLRERQAQGVAEWATFGHSFGGVLSVIVASEMSRRHGLTPRFSVVSASIAPAIQPDDERHLLSDEQILAVARADQGTPEAVLREPALAGRVVAQLRCDYRLRRQFLAHRGLRVPQPLHLIGAEQDPHVSLTQLRAWEHHSEASAALHTIPGDHFAIYQHWPRVRDILSLCPQESTI</sequence>
<dbReference type="InterPro" id="IPR029058">
    <property type="entry name" value="AB_hydrolase_fold"/>
</dbReference>
<comment type="similarity">
    <text evidence="1">Belongs to the thioesterase family.</text>
</comment>
<dbReference type="KEGG" id="chrm:FYK34_00160"/>
<gene>
    <name evidence="3" type="ORF">FYK34_00160</name>
</gene>
<dbReference type="SUPFAM" id="SSF53474">
    <property type="entry name" value="alpha/beta-Hydrolases"/>
    <property type="match status" value="1"/>
</dbReference>
<dbReference type="AlphaFoldDB" id="A0A5C1DDY8"/>